<evidence type="ECO:0000256" key="1">
    <source>
        <dbReference type="ARBA" id="ARBA00009063"/>
    </source>
</evidence>
<feature type="domain" description="T-SNARE coiled-coil homology" evidence="2">
    <location>
        <begin position="154"/>
        <end position="216"/>
    </location>
</feature>
<dbReference type="AlphaFoldDB" id="A0A7I8VGB9"/>
<dbReference type="SMART" id="SM00397">
    <property type="entry name" value="t_SNARE"/>
    <property type="match status" value="1"/>
</dbReference>
<dbReference type="GO" id="GO:0048278">
    <property type="term" value="P:vesicle docking"/>
    <property type="evidence" value="ECO:0007669"/>
    <property type="project" value="TreeGrafter"/>
</dbReference>
<dbReference type="EMBL" id="CAJFCJ010000006">
    <property type="protein sequence ID" value="CAD5115382.1"/>
    <property type="molecule type" value="Genomic_DNA"/>
</dbReference>
<dbReference type="PANTHER" id="PTHR19957">
    <property type="entry name" value="SYNTAXIN"/>
    <property type="match status" value="1"/>
</dbReference>
<dbReference type="GO" id="GO:0005484">
    <property type="term" value="F:SNAP receptor activity"/>
    <property type="evidence" value="ECO:0007669"/>
    <property type="project" value="TreeGrafter"/>
</dbReference>
<evidence type="ECO:0000313" key="3">
    <source>
        <dbReference type="EMBL" id="CAD5115382.1"/>
    </source>
</evidence>
<gene>
    <name evidence="3" type="ORF">DGYR_LOCUS4131</name>
</gene>
<dbReference type="InterPro" id="IPR000727">
    <property type="entry name" value="T_SNARE_dom"/>
</dbReference>
<sequence length="261" mass="29129">MDKKNNQEMVQKYSILQLKRTITSFSSDIEIGLNRLKNHIENLEEFYHSHDFKNVKKEQINTQRSVNQLKDIIQRLKISRKHVRDEDLEEFDTFFNKATLDCNNQLKEVSEKSLLFADGGRRSSNESSDLDESLISSQENSTLQDLATVDQHHLEIIKENEKQCLELGKSINEVQEIMEAFHVAISDQKAKVDGIEENVARTEENVSVGRSYLKQAVKYKTAVYPFCGALIGGCVGGPVGLVAGLKLGAAAAVGGGIAGMI</sequence>
<accession>A0A7I8VGB9</accession>
<reference evidence="3 4" key="1">
    <citation type="submission" date="2020-08" db="EMBL/GenBank/DDBJ databases">
        <authorList>
            <person name="Hejnol A."/>
        </authorList>
    </citation>
    <scope>NUCLEOTIDE SEQUENCE [LARGE SCALE GENOMIC DNA]</scope>
</reference>
<organism evidence="3 4">
    <name type="scientific">Dimorphilus gyrociliatus</name>
    <dbReference type="NCBI Taxonomy" id="2664684"/>
    <lineage>
        <taxon>Eukaryota</taxon>
        <taxon>Metazoa</taxon>
        <taxon>Spiralia</taxon>
        <taxon>Lophotrochozoa</taxon>
        <taxon>Annelida</taxon>
        <taxon>Polychaeta</taxon>
        <taxon>Polychaeta incertae sedis</taxon>
        <taxon>Dinophilidae</taxon>
        <taxon>Dimorphilus</taxon>
    </lineage>
</organism>
<keyword evidence="4" id="KW-1185">Reference proteome</keyword>
<dbReference type="InterPro" id="IPR010989">
    <property type="entry name" value="SNARE"/>
</dbReference>
<name>A0A7I8VGB9_9ANNE</name>
<dbReference type="SUPFAM" id="SSF47661">
    <property type="entry name" value="t-snare proteins"/>
    <property type="match status" value="1"/>
</dbReference>
<dbReference type="GO" id="GO:0012505">
    <property type="term" value="C:endomembrane system"/>
    <property type="evidence" value="ECO:0007669"/>
    <property type="project" value="TreeGrafter"/>
</dbReference>
<dbReference type="OrthoDB" id="10035606at2759"/>
<comment type="caution">
    <text evidence="3">The sequence shown here is derived from an EMBL/GenBank/DDBJ whole genome shotgun (WGS) entry which is preliminary data.</text>
</comment>
<dbReference type="GO" id="GO:0006886">
    <property type="term" value="P:intracellular protein transport"/>
    <property type="evidence" value="ECO:0007669"/>
    <property type="project" value="TreeGrafter"/>
</dbReference>
<proteinExistence type="inferred from homology"/>
<dbReference type="Proteomes" id="UP000549394">
    <property type="component" value="Unassembled WGS sequence"/>
</dbReference>
<dbReference type="InterPro" id="IPR059001">
    <property type="entry name" value="STX17_N"/>
</dbReference>
<dbReference type="GO" id="GO:0031201">
    <property type="term" value="C:SNARE complex"/>
    <property type="evidence" value="ECO:0007669"/>
    <property type="project" value="TreeGrafter"/>
</dbReference>
<dbReference type="Gene3D" id="1.20.5.110">
    <property type="match status" value="1"/>
</dbReference>
<comment type="similarity">
    <text evidence="1">Belongs to the syntaxin family.</text>
</comment>
<evidence type="ECO:0000259" key="2">
    <source>
        <dbReference type="PROSITE" id="PS50192"/>
    </source>
</evidence>
<dbReference type="GO" id="GO:0006906">
    <property type="term" value="P:vesicle fusion"/>
    <property type="evidence" value="ECO:0007669"/>
    <property type="project" value="TreeGrafter"/>
</dbReference>
<protein>
    <submittedName>
        <fullName evidence="3">DgyrCDS4361</fullName>
    </submittedName>
</protein>
<dbReference type="GO" id="GO:0000149">
    <property type="term" value="F:SNARE binding"/>
    <property type="evidence" value="ECO:0007669"/>
    <property type="project" value="TreeGrafter"/>
</dbReference>
<evidence type="ECO:0000313" key="4">
    <source>
        <dbReference type="Proteomes" id="UP000549394"/>
    </source>
</evidence>
<dbReference type="PROSITE" id="PS50192">
    <property type="entry name" value="T_SNARE"/>
    <property type="match status" value="1"/>
</dbReference>
<dbReference type="Pfam" id="PF26585">
    <property type="entry name" value="STX17_N"/>
    <property type="match status" value="1"/>
</dbReference>
<dbReference type="InterPro" id="IPR045242">
    <property type="entry name" value="Syntaxin"/>
</dbReference>